<dbReference type="InterPro" id="IPR051121">
    <property type="entry name" value="FAH"/>
</dbReference>
<dbReference type="Pfam" id="PF01557">
    <property type="entry name" value="FAA_hydrolase"/>
    <property type="match status" value="1"/>
</dbReference>
<reference evidence="4 5" key="1">
    <citation type="submission" date="2017-06" db="EMBL/GenBank/DDBJ databases">
        <authorList>
            <person name="Kim H.J."/>
            <person name="Triplett B.A."/>
        </authorList>
    </citation>
    <scope>NUCLEOTIDE SEQUENCE [LARGE SCALE GENOMIC DNA]</scope>
    <source>
        <strain evidence="4 5">DSM 45207</strain>
    </source>
</reference>
<dbReference type="FunFam" id="3.90.850.10:FF:000002">
    <property type="entry name" value="2-hydroxyhepta-2,4-diene-1,7-dioate isomerase"/>
    <property type="match status" value="1"/>
</dbReference>
<dbReference type="EMBL" id="FZNW01000017">
    <property type="protein sequence ID" value="SNR75034.1"/>
    <property type="molecule type" value="Genomic_DNA"/>
</dbReference>
<evidence type="ECO:0000256" key="2">
    <source>
        <dbReference type="ARBA" id="ARBA00022723"/>
    </source>
</evidence>
<keyword evidence="4" id="KW-0670">Pyruvate</keyword>
<dbReference type="GO" id="GO:0016853">
    <property type="term" value="F:isomerase activity"/>
    <property type="evidence" value="ECO:0007669"/>
    <property type="project" value="UniProtKB-ARBA"/>
</dbReference>
<dbReference type="SUPFAM" id="SSF56529">
    <property type="entry name" value="FAH"/>
    <property type="match status" value="1"/>
</dbReference>
<comment type="similarity">
    <text evidence="1">Belongs to the FAH family.</text>
</comment>
<proteinExistence type="inferred from homology"/>
<evidence type="ECO:0000256" key="1">
    <source>
        <dbReference type="ARBA" id="ARBA00010211"/>
    </source>
</evidence>
<dbReference type="PANTHER" id="PTHR42796:SF4">
    <property type="entry name" value="FUMARYLACETOACETATE HYDROLASE DOMAIN-CONTAINING PROTEIN 2A"/>
    <property type="match status" value="1"/>
</dbReference>
<dbReference type="OrthoDB" id="9805307at2"/>
<feature type="domain" description="Fumarylacetoacetase-like C-terminal" evidence="3">
    <location>
        <begin position="67"/>
        <end position="270"/>
    </location>
</feature>
<dbReference type="InterPro" id="IPR011234">
    <property type="entry name" value="Fumarylacetoacetase-like_C"/>
</dbReference>
<dbReference type="GO" id="GO:0019752">
    <property type="term" value="P:carboxylic acid metabolic process"/>
    <property type="evidence" value="ECO:0007669"/>
    <property type="project" value="UniProtKB-ARBA"/>
</dbReference>
<dbReference type="Proteomes" id="UP000198348">
    <property type="component" value="Unassembled WGS sequence"/>
</dbReference>
<accession>A0A238YWL4</accession>
<evidence type="ECO:0000313" key="5">
    <source>
        <dbReference type="Proteomes" id="UP000198348"/>
    </source>
</evidence>
<dbReference type="GO" id="GO:0016787">
    <property type="term" value="F:hydrolase activity"/>
    <property type="evidence" value="ECO:0007669"/>
    <property type="project" value="UniProtKB-KW"/>
</dbReference>
<sequence length="277" mass="29655">MKLATIRTPGGSVAVRIDGEHAVELGAPDVGSLLAEPDWRTTAGETGGRRFATADVEYAPVVVNPSKIICVGLNYRTHILEMGRELPTYPTLFAKFVDSLLGAHDDIALPDVSDEVDWEAELAVIVGRSARHVTPAQAASAIAGYTVLNDISMRDWQWRTVEWLQGKAFEASTPVGPWLVTPDEVDDAADLAITCEVNGEVMQSSRTSDLLFRPADLVSYISRFTTLRAGDMIATGTPGGVGAARDPKTFLTDGDVVRTVIDGLGPCVNRCVKEGTS</sequence>
<keyword evidence="2" id="KW-0479">Metal-binding</keyword>
<evidence type="ECO:0000259" key="3">
    <source>
        <dbReference type="Pfam" id="PF01557"/>
    </source>
</evidence>
<dbReference type="RefSeq" id="WP_089302544.1">
    <property type="nucleotide sequence ID" value="NZ_FZNW01000017.1"/>
</dbReference>
<dbReference type="Gene3D" id="3.90.850.10">
    <property type="entry name" value="Fumarylacetoacetase-like, C-terminal domain"/>
    <property type="match status" value="1"/>
</dbReference>
<dbReference type="PANTHER" id="PTHR42796">
    <property type="entry name" value="FUMARYLACETOACETATE HYDROLASE DOMAIN-CONTAINING PROTEIN 2A-RELATED"/>
    <property type="match status" value="1"/>
</dbReference>
<dbReference type="AlphaFoldDB" id="A0A238YWL4"/>
<keyword evidence="5" id="KW-1185">Reference proteome</keyword>
<protein>
    <submittedName>
        <fullName evidence="4">Acylpyruvate hydrolase</fullName>
    </submittedName>
</protein>
<keyword evidence="4" id="KW-0378">Hydrolase</keyword>
<name>A0A238YWL4_9PSEU</name>
<dbReference type="InterPro" id="IPR036663">
    <property type="entry name" value="Fumarylacetoacetase_C_sf"/>
</dbReference>
<evidence type="ECO:0000313" key="4">
    <source>
        <dbReference type="EMBL" id="SNR75034.1"/>
    </source>
</evidence>
<organism evidence="4 5">
    <name type="scientific">Haloechinothrix alba</name>
    <dbReference type="NCBI Taxonomy" id="664784"/>
    <lineage>
        <taxon>Bacteria</taxon>
        <taxon>Bacillati</taxon>
        <taxon>Actinomycetota</taxon>
        <taxon>Actinomycetes</taxon>
        <taxon>Pseudonocardiales</taxon>
        <taxon>Pseudonocardiaceae</taxon>
        <taxon>Haloechinothrix</taxon>
    </lineage>
</organism>
<dbReference type="GO" id="GO:0046872">
    <property type="term" value="F:metal ion binding"/>
    <property type="evidence" value="ECO:0007669"/>
    <property type="project" value="UniProtKB-KW"/>
</dbReference>
<gene>
    <name evidence="4" type="ORF">SAMN06265360_11769</name>
</gene>